<dbReference type="AlphaFoldDB" id="A0A8J4XN26"/>
<keyword evidence="1" id="KW-0175">Coiled coil</keyword>
<dbReference type="Proteomes" id="UP000770661">
    <property type="component" value="Unassembled WGS sequence"/>
</dbReference>
<evidence type="ECO:0000256" key="2">
    <source>
        <dbReference type="SAM" id="MobiDB-lite"/>
    </source>
</evidence>
<reference evidence="3" key="1">
    <citation type="submission" date="2020-07" db="EMBL/GenBank/DDBJ databases">
        <title>The High-quality genome of the commercially important snow crab, Chionoecetes opilio.</title>
        <authorList>
            <person name="Jeong J.-H."/>
            <person name="Ryu S."/>
        </authorList>
    </citation>
    <scope>NUCLEOTIDE SEQUENCE</scope>
    <source>
        <strain evidence="3">MADBK_172401_WGS</strain>
        <tissue evidence="3">Digestive gland</tissue>
    </source>
</reference>
<evidence type="ECO:0000313" key="3">
    <source>
        <dbReference type="EMBL" id="KAG0710527.1"/>
    </source>
</evidence>
<dbReference type="EMBL" id="JACEEZ010024127">
    <property type="protein sequence ID" value="KAG0710527.1"/>
    <property type="molecule type" value="Genomic_DNA"/>
</dbReference>
<dbReference type="CDD" id="cd00303">
    <property type="entry name" value="retropepsin_like"/>
    <property type="match status" value="1"/>
</dbReference>
<dbReference type="GO" id="GO:0004190">
    <property type="term" value="F:aspartic-type endopeptidase activity"/>
    <property type="evidence" value="ECO:0007669"/>
    <property type="project" value="InterPro"/>
</dbReference>
<dbReference type="OrthoDB" id="8047091at2759"/>
<organism evidence="3 4">
    <name type="scientific">Chionoecetes opilio</name>
    <name type="common">Atlantic snow crab</name>
    <name type="synonym">Cancer opilio</name>
    <dbReference type="NCBI Taxonomy" id="41210"/>
    <lineage>
        <taxon>Eukaryota</taxon>
        <taxon>Metazoa</taxon>
        <taxon>Ecdysozoa</taxon>
        <taxon>Arthropoda</taxon>
        <taxon>Crustacea</taxon>
        <taxon>Multicrustacea</taxon>
        <taxon>Malacostraca</taxon>
        <taxon>Eumalacostraca</taxon>
        <taxon>Eucarida</taxon>
        <taxon>Decapoda</taxon>
        <taxon>Pleocyemata</taxon>
        <taxon>Brachyura</taxon>
        <taxon>Eubrachyura</taxon>
        <taxon>Majoidea</taxon>
        <taxon>Majidae</taxon>
        <taxon>Chionoecetes</taxon>
    </lineage>
</organism>
<protein>
    <recommendedName>
        <fullName evidence="5">Peptidase A2 domain-containing protein</fullName>
    </recommendedName>
</protein>
<dbReference type="InterPro" id="IPR021109">
    <property type="entry name" value="Peptidase_aspartic_dom_sf"/>
</dbReference>
<evidence type="ECO:0008006" key="5">
    <source>
        <dbReference type="Google" id="ProtNLM"/>
    </source>
</evidence>
<feature type="region of interest" description="Disordered" evidence="2">
    <location>
        <begin position="376"/>
        <end position="410"/>
    </location>
</feature>
<name>A0A8J4XN26_CHIOP</name>
<dbReference type="InterPro" id="IPR001969">
    <property type="entry name" value="Aspartic_peptidase_AS"/>
</dbReference>
<feature type="coiled-coil region" evidence="1">
    <location>
        <begin position="57"/>
        <end position="87"/>
    </location>
</feature>
<gene>
    <name evidence="3" type="ORF">GWK47_002460</name>
</gene>
<feature type="region of interest" description="Disordered" evidence="2">
    <location>
        <begin position="1"/>
        <end position="48"/>
    </location>
</feature>
<evidence type="ECO:0000256" key="1">
    <source>
        <dbReference type="SAM" id="Coils"/>
    </source>
</evidence>
<sequence length="625" mass="68579">MASEKPAGFSEEDGARMPSGEKDSVEKDSGEKDSVEKDGDSGEEQKPDVMTLLTAMMGKMNAQAVQAREAEERAEERTRELRVAMHEGWQAVQRESQQYTDEKLDIVKEELLGAVELVRRQAEEAATVALRGVTECRAVTSHQPCYSQPSRRKPADFDGKVPWEAYKAQFEILADAQLWSVEERVLQLVSSLRGAAVEVLGHLTPAQRASYQCVVDALQRKFGHHQQAEVYRAHLKGRVRMRGEPLSHLAHELESLVRRAYPKAPEEMVVVLARDHFVDALIDQRLQIYVMQTHPEDVQVALARALEFESFLHQDAAQAEESEYRCFQGKLLGMWPDRSQAGPVWAGENDAIVGRAAPSHLPALLLELWPAGPRNQRLQTTKGRATSGKRGRAGCEGRDPAITPRAPRGLSCRHVTPPAVQVAGTVDGRPCRLVVDTGAERTFAREDVVDSKDPSVAQQQLCGVTGHCVSLKGPVKARIGVGSVEEELPVFVAAMEEPCLLGMDYLSQCEALVDFGRQTLRVRGEEVPLLPVSAAESVINPEVKHAALWTGNRVQCMLSREGQESDVTTPGGEQRQDGGVMSEQPGSGGAAVTGLPEYLEDLARRSAVCLTEAQTPPGRAWLHTL</sequence>
<dbReference type="PANTHER" id="PTHR45823:SF1">
    <property type="entry name" value="T-SNARE COILED-COIL HOMOLOGY DOMAIN-CONTAINING PROTEIN"/>
    <property type="match status" value="1"/>
</dbReference>
<proteinExistence type="predicted"/>
<dbReference type="SUPFAM" id="SSF50630">
    <property type="entry name" value="Acid proteases"/>
    <property type="match status" value="1"/>
</dbReference>
<evidence type="ECO:0000313" key="4">
    <source>
        <dbReference type="Proteomes" id="UP000770661"/>
    </source>
</evidence>
<dbReference type="PANTHER" id="PTHR45823">
    <property type="entry name" value="T-SNARE COILED-COIL HOMOLOGY DOMAIN-CONTAINING PROTEIN"/>
    <property type="match status" value="1"/>
</dbReference>
<dbReference type="GO" id="GO:0006508">
    <property type="term" value="P:proteolysis"/>
    <property type="evidence" value="ECO:0007669"/>
    <property type="project" value="InterPro"/>
</dbReference>
<feature type="compositionally biased region" description="Basic and acidic residues" evidence="2">
    <location>
        <begin position="13"/>
        <end position="47"/>
    </location>
</feature>
<comment type="caution">
    <text evidence="3">The sequence shown here is derived from an EMBL/GenBank/DDBJ whole genome shotgun (WGS) entry which is preliminary data.</text>
</comment>
<dbReference type="Gene3D" id="2.40.70.10">
    <property type="entry name" value="Acid Proteases"/>
    <property type="match status" value="1"/>
</dbReference>
<keyword evidence="4" id="KW-1185">Reference proteome</keyword>
<accession>A0A8J4XN26</accession>
<dbReference type="PROSITE" id="PS00141">
    <property type="entry name" value="ASP_PROTEASE"/>
    <property type="match status" value="1"/>
</dbReference>
<feature type="region of interest" description="Disordered" evidence="2">
    <location>
        <begin position="561"/>
        <end position="592"/>
    </location>
</feature>